<dbReference type="EMBL" id="SGPM01000134">
    <property type="protein sequence ID" value="THH29228.1"/>
    <property type="molecule type" value="Genomic_DNA"/>
</dbReference>
<keyword evidence="7" id="KW-1185">Reference proteome</keyword>
<name>A0A4S4MV63_9APHY</name>
<evidence type="ECO:0000256" key="1">
    <source>
        <dbReference type="ARBA" id="ARBA00022723"/>
    </source>
</evidence>
<gene>
    <name evidence="6" type="ORF">EUX98_g4974</name>
</gene>
<dbReference type="PROSITE" id="PS01032">
    <property type="entry name" value="PPM_1"/>
    <property type="match status" value="1"/>
</dbReference>
<keyword evidence="3 4" id="KW-0904">Protein phosphatase</keyword>
<dbReference type="SMART" id="SM00332">
    <property type="entry name" value="PP2Cc"/>
    <property type="match status" value="1"/>
</dbReference>
<dbReference type="CDD" id="cd00143">
    <property type="entry name" value="PP2Cc"/>
    <property type="match status" value="1"/>
</dbReference>
<dbReference type="GO" id="GO:0004722">
    <property type="term" value="F:protein serine/threonine phosphatase activity"/>
    <property type="evidence" value="ECO:0007669"/>
    <property type="project" value="InterPro"/>
</dbReference>
<evidence type="ECO:0000313" key="6">
    <source>
        <dbReference type="EMBL" id="THH29228.1"/>
    </source>
</evidence>
<dbReference type="Gene3D" id="3.60.40.10">
    <property type="entry name" value="PPM-type phosphatase domain"/>
    <property type="match status" value="2"/>
</dbReference>
<proteinExistence type="inferred from homology"/>
<dbReference type="PROSITE" id="PS51746">
    <property type="entry name" value="PPM_2"/>
    <property type="match status" value="1"/>
</dbReference>
<keyword evidence="1" id="KW-0479">Metal-binding</keyword>
<evidence type="ECO:0000313" key="7">
    <source>
        <dbReference type="Proteomes" id="UP000308730"/>
    </source>
</evidence>
<reference evidence="6 7" key="1">
    <citation type="submission" date="2019-02" db="EMBL/GenBank/DDBJ databases">
        <title>Genome sequencing of the rare red list fungi Antrodiella citrinella (Flaviporus citrinellus).</title>
        <authorList>
            <person name="Buettner E."/>
            <person name="Kellner H."/>
        </authorList>
    </citation>
    <scope>NUCLEOTIDE SEQUENCE [LARGE SCALE GENOMIC DNA]</scope>
    <source>
        <strain evidence="6 7">DSM 108506</strain>
    </source>
</reference>
<dbReference type="InterPro" id="IPR036457">
    <property type="entry name" value="PPM-type-like_dom_sf"/>
</dbReference>
<dbReference type="InterPro" id="IPR001932">
    <property type="entry name" value="PPM-type_phosphatase-like_dom"/>
</dbReference>
<comment type="similarity">
    <text evidence="4">Belongs to the PP2C family.</text>
</comment>
<sequence length="447" mass="50013">MEISGDTRWWSRRKLKFGDDEIKRRIWDPEPQQSSVKILRARTGTTALVVLVDPAKTIHIANVGDCQAVICEQTGTSEWRARLLTEEHNCANPEEAARVRKQHSGKDECIQRNRMLGKITVSRALGDMVFKLPYVYTERVFALATPPFHRNYHFQTLATRSLTPPYLTTTADIRDLRVSTPDPILVLASDGLVNLYNWNYLSAGKICGADTVVFQPRHSPEYDVEDRFSVQDWILPNGTWKFLGIFDGHGAGIEAVQFVTETLPSTIRSRIGHAVLNDTTLSDSVVANILQQSITDIDEQIKNDVLAFFPGGPEEISQLSDKEIQERIWDPVTRRSSVKIMRARTGTTALVVLVDPAKTVHIANVVLASDGLLELFSKSTHTKRTKDIAQALSTWLAQYYPLPSDGNAAVDILFDALDGHSESGELARLIRGEDRRMDDVTVIVLPL</sequence>
<keyword evidence="2 4" id="KW-0378">Hydrolase</keyword>
<dbReference type="PANTHER" id="PTHR13832">
    <property type="entry name" value="PROTEIN PHOSPHATASE 2C"/>
    <property type="match status" value="1"/>
</dbReference>
<dbReference type="Pfam" id="PF00481">
    <property type="entry name" value="PP2C"/>
    <property type="match status" value="1"/>
</dbReference>
<dbReference type="OrthoDB" id="19329at2759"/>
<protein>
    <recommendedName>
        <fullName evidence="5">PPM-type phosphatase domain-containing protein</fullName>
    </recommendedName>
</protein>
<evidence type="ECO:0000259" key="5">
    <source>
        <dbReference type="PROSITE" id="PS51746"/>
    </source>
</evidence>
<comment type="caution">
    <text evidence="6">The sequence shown here is derived from an EMBL/GenBank/DDBJ whole genome shotgun (WGS) entry which is preliminary data.</text>
</comment>
<dbReference type="InterPro" id="IPR015655">
    <property type="entry name" value="PP2C"/>
</dbReference>
<accession>A0A4S4MV63</accession>
<evidence type="ECO:0000256" key="4">
    <source>
        <dbReference type="RuleBase" id="RU003465"/>
    </source>
</evidence>
<dbReference type="SUPFAM" id="SSF81606">
    <property type="entry name" value="PP2C-like"/>
    <property type="match status" value="2"/>
</dbReference>
<feature type="domain" description="PPM-type phosphatase" evidence="5">
    <location>
        <begin position="1"/>
        <end position="447"/>
    </location>
</feature>
<dbReference type="AlphaFoldDB" id="A0A4S4MV63"/>
<dbReference type="Proteomes" id="UP000308730">
    <property type="component" value="Unassembled WGS sequence"/>
</dbReference>
<evidence type="ECO:0000256" key="2">
    <source>
        <dbReference type="ARBA" id="ARBA00022801"/>
    </source>
</evidence>
<dbReference type="InterPro" id="IPR000222">
    <property type="entry name" value="PP2C_BS"/>
</dbReference>
<dbReference type="PANTHER" id="PTHR13832:SF827">
    <property type="entry name" value="PROTEIN PHOSPHATASE 1L"/>
    <property type="match status" value="1"/>
</dbReference>
<evidence type="ECO:0000256" key="3">
    <source>
        <dbReference type="ARBA" id="ARBA00022912"/>
    </source>
</evidence>
<dbReference type="GO" id="GO:0046872">
    <property type="term" value="F:metal ion binding"/>
    <property type="evidence" value="ECO:0007669"/>
    <property type="project" value="UniProtKB-KW"/>
</dbReference>
<organism evidence="6 7">
    <name type="scientific">Antrodiella citrinella</name>
    <dbReference type="NCBI Taxonomy" id="2447956"/>
    <lineage>
        <taxon>Eukaryota</taxon>
        <taxon>Fungi</taxon>
        <taxon>Dikarya</taxon>
        <taxon>Basidiomycota</taxon>
        <taxon>Agaricomycotina</taxon>
        <taxon>Agaricomycetes</taxon>
        <taxon>Polyporales</taxon>
        <taxon>Steccherinaceae</taxon>
        <taxon>Antrodiella</taxon>
    </lineage>
</organism>